<accession>A0AAV5RYF9</accession>
<keyword evidence="2" id="KW-0812">Transmembrane</keyword>
<comment type="caution">
    <text evidence="3">The sequence shown here is derived from an EMBL/GenBank/DDBJ whole genome shotgun (WGS) entry which is preliminary data.</text>
</comment>
<dbReference type="Gene3D" id="2.130.10.30">
    <property type="entry name" value="Regulator of chromosome condensation 1/beta-lactamase-inhibitor protein II"/>
    <property type="match status" value="1"/>
</dbReference>
<dbReference type="AlphaFoldDB" id="A0AAV5RYF9"/>
<feature type="region of interest" description="Disordered" evidence="1">
    <location>
        <begin position="129"/>
        <end position="154"/>
    </location>
</feature>
<dbReference type="InterPro" id="IPR009091">
    <property type="entry name" value="RCC1/BLIP-II"/>
</dbReference>
<name>A0AAV5RYF9_MAUHU</name>
<dbReference type="SUPFAM" id="SSF50985">
    <property type="entry name" value="RCC1/BLIP-II"/>
    <property type="match status" value="1"/>
</dbReference>
<keyword evidence="2" id="KW-0472">Membrane</keyword>
<evidence type="ECO:0000313" key="3">
    <source>
        <dbReference type="EMBL" id="GMM56166.1"/>
    </source>
</evidence>
<dbReference type="InterPro" id="IPR053245">
    <property type="entry name" value="MitoProcess-Associated"/>
</dbReference>
<dbReference type="PANTHER" id="PTHR47563:SF1">
    <property type="entry name" value="PROTEIN FMP25, MITOCHONDRIAL"/>
    <property type="match status" value="1"/>
</dbReference>
<evidence type="ECO:0000256" key="2">
    <source>
        <dbReference type="SAM" id="Phobius"/>
    </source>
</evidence>
<organism evidence="3 4">
    <name type="scientific">Maudiozyma humilis</name>
    <name type="common">Sour dough yeast</name>
    <name type="synonym">Kazachstania humilis</name>
    <dbReference type="NCBI Taxonomy" id="51915"/>
    <lineage>
        <taxon>Eukaryota</taxon>
        <taxon>Fungi</taxon>
        <taxon>Dikarya</taxon>
        <taxon>Ascomycota</taxon>
        <taxon>Saccharomycotina</taxon>
        <taxon>Saccharomycetes</taxon>
        <taxon>Saccharomycetales</taxon>
        <taxon>Saccharomycetaceae</taxon>
        <taxon>Maudiozyma</taxon>
    </lineage>
</organism>
<evidence type="ECO:0000313" key="4">
    <source>
        <dbReference type="Proteomes" id="UP001377567"/>
    </source>
</evidence>
<dbReference type="EMBL" id="BTGD01000008">
    <property type="protein sequence ID" value="GMM56166.1"/>
    <property type="molecule type" value="Genomic_DNA"/>
</dbReference>
<dbReference type="PROSITE" id="PS00626">
    <property type="entry name" value="RCC1_2"/>
    <property type="match status" value="1"/>
</dbReference>
<keyword evidence="2" id="KW-1133">Transmembrane helix</keyword>
<dbReference type="Proteomes" id="UP001377567">
    <property type="component" value="Unassembled WGS sequence"/>
</dbReference>
<gene>
    <name evidence="3" type="ORF">DAKH74_027820</name>
</gene>
<dbReference type="Pfam" id="PF13540">
    <property type="entry name" value="RCC1_2"/>
    <property type="match status" value="1"/>
</dbReference>
<dbReference type="GO" id="GO:0005743">
    <property type="term" value="C:mitochondrial inner membrane"/>
    <property type="evidence" value="ECO:0007669"/>
    <property type="project" value="TreeGrafter"/>
</dbReference>
<feature type="compositionally biased region" description="Basic residues" evidence="1">
    <location>
        <begin position="129"/>
        <end position="143"/>
    </location>
</feature>
<keyword evidence="4" id="KW-1185">Reference proteome</keyword>
<feature type="transmembrane region" description="Helical" evidence="2">
    <location>
        <begin position="87"/>
        <end position="105"/>
    </location>
</feature>
<dbReference type="PANTHER" id="PTHR47563">
    <property type="entry name" value="PROTEIN FMP25, MITOCHONDRIAL"/>
    <property type="match status" value="1"/>
</dbReference>
<proteinExistence type="predicted"/>
<protein>
    <submittedName>
        <fullName evidence="3">Fmp25 protein</fullName>
    </submittedName>
</protein>
<reference evidence="3 4" key="1">
    <citation type="journal article" date="2023" name="Elife">
        <title>Identification of key yeast species and microbe-microbe interactions impacting larval growth of Drosophila in the wild.</title>
        <authorList>
            <person name="Mure A."/>
            <person name="Sugiura Y."/>
            <person name="Maeda R."/>
            <person name="Honda K."/>
            <person name="Sakurai N."/>
            <person name="Takahashi Y."/>
            <person name="Watada M."/>
            <person name="Katoh T."/>
            <person name="Gotoh A."/>
            <person name="Gotoh Y."/>
            <person name="Taniguchi I."/>
            <person name="Nakamura K."/>
            <person name="Hayashi T."/>
            <person name="Katayama T."/>
            <person name="Uemura T."/>
            <person name="Hattori Y."/>
        </authorList>
    </citation>
    <scope>NUCLEOTIDE SEQUENCE [LARGE SCALE GENOMIC DNA]</scope>
    <source>
        <strain evidence="3 4">KH-74</strain>
    </source>
</reference>
<dbReference type="GO" id="GO:0034551">
    <property type="term" value="P:mitochondrial respiratory chain complex III assembly"/>
    <property type="evidence" value="ECO:0007669"/>
    <property type="project" value="TreeGrafter"/>
</dbReference>
<dbReference type="InterPro" id="IPR000408">
    <property type="entry name" value="Reg_chr_condens"/>
</dbReference>
<sequence>MLRTLRSARAPLRKGLYPPSCLSLVKVPVRRLVNEPKYDEADILAQGLNHGEFKAKRTSIPFLTNEDASDDAKQVTLDRMQKLQNGAIASLALLGVALAGGYYFYDRRQKEAKLREELEWAAISSGASKRKGKKKRRSAKLSKAKPVAPAGELDSSHPGLYCWGRPTSDSEWDAIPKRVALFDNMVLRDVCLLDAARNLVVDDRGDLLNWNQASDSLIPVLKRQNLRKIRESNGVLYGLNNRGEILIMPLGDLDTLSDYIQPRKRVWFLPRVSYINSYSTYSAKLDTSGLFDKRLGEGKIVDFDTGSHHLVLISDAAKAYSCSTGTSSQSNDKSQSKGQFGVPQLSQYDEYPESHKLHEIELLNKSLSTKKNGGIQFRDIVKVACGDYHTVAIDSQGGLHSFGWNRYGQLGLNISYENEITPYPKQLSLYSFVPFFNDGETDQEEGETGRGGPKYNVKCVDVACNKETTYVTVENELGTRKCFSFGNGSNGELGDGSFRNSQFKPARVKLDNPVKSWFTNKAASHAACTLANRQVESWGLNDKGQVGNWQRGKFKFCKPELLPLLLEPAVQYSEDEDTAALPKLEVNPGKQRLSLGPDATCLYWTSK</sequence>
<evidence type="ECO:0000256" key="1">
    <source>
        <dbReference type="SAM" id="MobiDB-lite"/>
    </source>
</evidence>